<dbReference type="EMBL" id="RFAQ01000001">
    <property type="protein sequence ID" value="RMD04927.1"/>
    <property type="molecule type" value="Genomic_DNA"/>
</dbReference>
<dbReference type="Proteomes" id="UP000277999">
    <property type="component" value="Unassembled WGS sequence"/>
</dbReference>
<organism evidence="1 2">
    <name type="scientific">Clostridium autoethanogenum</name>
    <dbReference type="NCBI Taxonomy" id="84023"/>
    <lineage>
        <taxon>Bacteria</taxon>
        <taxon>Bacillati</taxon>
        <taxon>Bacillota</taxon>
        <taxon>Clostridia</taxon>
        <taxon>Eubacteriales</taxon>
        <taxon>Clostridiaceae</taxon>
        <taxon>Clostridium</taxon>
    </lineage>
</organism>
<dbReference type="AlphaFoldDB" id="A0A3M0T2S4"/>
<accession>A0A3M0T2S4</accession>
<comment type="caution">
    <text evidence="1">The sequence shown here is derived from an EMBL/GenBank/DDBJ whole genome shotgun (WGS) entry which is preliminary data.</text>
</comment>
<dbReference type="RefSeq" id="WP_122057690.1">
    <property type="nucleotide sequence ID" value="NZ_RFAQ01000001.1"/>
</dbReference>
<proteinExistence type="predicted"/>
<sequence>MGKGVNELKKAIIENPDLPIRFFAAEECNCGDYPYEECNITKIEIDEVALYDGMYYNKEDLGEKLYADLSDEYKTEEELNKHVDMILENEKFEGTISVFID</sequence>
<reference evidence="1 2" key="1">
    <citation type="submission" date="2018-10" db="EMBL/GenBank/DDBJ databases">
        <title>Genome-centric metagenomics revealed C2 chemical producing, CO utilizing Clostridium with novel acetogenic gene cluster.</title>
        <authorList>
            <person name="Kang H."/>
            <person name="Park B."/>
            <person name="Choi I.G."/>
            <person name="Chang I.S."/>
        </authorList>
    </citation>
    <scope>NUCLEOTIDE SEQUENCE [LARGE SCALE GENOMIC DNA]</scope>
    <source>
        <strain evidence="1 2">H21-9</strain>
    </source>
</reference>
<gene>
    <name evidence="1" type="ORF">D9O40_00840</name>
</gene>
<name>A0A3M0T2S4_9CLOT</name>
<evidence type="ECO:0000313" key="1">
    <source>
        <dbReference type="EMBL" id="RMD04927.1"/>
    </source>
</evidence>
<protein>
    <submittedName>
        <fullName evidence="1">Uncharacterized protein</fullName>
    </submittedName>
</protein>
<evidence type="ECO:0000313" key="2">
    <source>
        <dbReference type="Proteomes" id="UP000277999"/>
    </source>
</evidence>